<evidence type="ECO:0000256" key="10">
    <source>
        <dbReference type="SAM" id="Phobius"/>
    </source>
</evidence>
<accession>X5MDC9</accession>
<protein>
    <recommendedName>
        <fullName evidence="9">Multidrug-efflux transporter</fullName>
    </recommendedName>
</protein>
<evidence type="ECO:0000256" key="7">
    <source>
        <dbReference type="ARBA" id="ARBA00023065"/>
    </source>
</evidence>
<organism evidence="11 12">
    <name type="scientific">Candidatus Phaeomarinibacter ectocarpi</name>
    <dbReference type="NCBI Taxonomy" id="1458461"/>
    <lineage>
        <taxon>Bacteria</taxon>
        <taxon>Pseudomonadati</taxon>
        <taxon>Pseudomonadota</taxon>
        <taxon>Alphaproteobacteria</taxon>
        <taxon>Hyphomicrobiales</taxon>
        <taxon>Parvibaculaceae</taxon>
        <taxon>Candidatus Phaeomarinibacter</taxon>
    </lineage>
</organism>
<dbReference type="InterPro" id="IPR002528">
    <property type="entry name" value="MATE_fam"/>
</dbReference>
<name>X5MDC9_9HYPH</name>
<evidence type="ECO:0000256" key="6">
    <source>
        <dbReference type="ARBA" id="ARBA00022989"/>
    </source>
</evidence>
<dbReference type="RefSeq" id="WP_043949331.1">
    <property type="nucleotide sequence ID" value="NZ_HG966617.1"/>
</dbReference>
<evidence type="ECO:0000313" key="12">
    <source>
        <dbReference type="Proteomes" id="UP000032160"/>
    </source>
</evidence>
<feature type="transmembrane region" description="Helical" evidence="10">
    <location>
        <begin position="325"/>
        <end position="348"/>
    </location>
</feature>
<evidence type="ECO:0000256" key="1">
    <source>
        <dbReference type="ARBA" id="ARBA00004429"/>
    </source>
</evidence>
<dbReference type="GO" id="GO:0005886">
    <property type="term" value="C:plasma membrane"/>
    <property type="evidence" value="ECO:0007669"/>
    <property type="project" value="UniProtKB-SubCell"/>
</dbReference>
<gene>
    <name evidence="11" type="ORF">BN1012_Phect140</name>
</gene>
<feature type="transmembrane region" description="Helical" evidence="10">
    <location>
        <begin position="292"/>
        <end position="313"/>
    </location>
</feature>
<dbReference type="PIRSF" id="PIRSF006603">
    <property type="entry name" value="DinF"/>
    <property type="match status" value="1"/>
</dbReference>
<evidence type="ECO:0000256" key="8">
    <source>
        <dbReference type="ARBA" id="ARBA00023136"/>
    </source>
</evidence>
<keyword evidence="12" id="KW-1185">Reference proteome</keyword>
<dbReference type="GO" id="GO:0006811">
    <property type="term" value="P:monoatomic ion transport"/>
    <property type="evidence" value="ECO:0007669"/>
    <property type="project" value="UniProtKB-KW"/>
</dbReference>
<evidence type="ECO:0000313" key="11">
    <source>
        <dbReference type="EMBL" id="CDO58354.1"/>
    </source>
</evidence>
<feature type="transmembrane region" description="Helical" evidence="10">
    <location>
        <begin position="167"/>
        <end position="187"/>
    </location>
</feature>
<dbReference type="EMBL" id="HG966617">
    <property type="protein sequence ID" value="CDO58354.1"/>
    <property type="molecule type" value="Genomic_DNA"/>
</dbReference>
<dbReference type="GO" id="GO:0042910">
    <property type="term" value="F:xenobiotic transmembrane transporter activity"/>
    <property type="evidence" value="ECO:0007669"/>
    <property type="project" value="InterPro"/>
</dbReference>
<sequence>MSLFTFSAERLALYRAHLSELVRLAAPTMVQRGGVLTMSVVDTVMVGNFSSEQLAFQAIGHVPYAFVMLFLLGGIMGQLVVTSNAYGAGEHPACGAAWRRGVPYAFGLGCLGLIFCVFGGPILSLTGQSDELALEGGKVSIVLGIALPFLLMTVAGGYFLEGIKRPLPGMIIMIAANLLNVLANWMLVFGVGPFPAMGAVGSAVATATVWTFQALLVNLYIWHLRDGEMFGIRRRVADSWRTFWNGGKRQRELGYAAGASLGTENAAFSIMQLMAGLMGPIALAGYAVTFNAFAVAFMVSIGIGTATAVRVGFYYGQRDKDQMAVAGWTGLAFNLMVMTALGAVLIIFAEPIAGAYGDDMDLIVLAAGMIAFIALVLPLDTVQTVMASALRGMGETWVPTGFHLISYFGIMVPLAWYLGLHLERGPIGLLEAFLVASVFSATVISLRFRILAGRGGAGGLAN</sequence>
<dbReference type="Pfam" id="PF01554">
    <property type="entry name" value="MatE"/>
    <property type="match status" value="2"/>
</dbReference>
<keyword evidence="7" id="KW-0406">Ion transport</keyword>
<dbReference type="HOGENOM" id="CLU_012893_6_4_5"/>
<keyword evidence="3" id="KW-0050">Antiport</keyword>
<dbReference type="InterPro" id="IPR048279">
    <property type="entry name" value="MdtK-like"/>
</dbReference>
<feature type="transmembrane region" description="Helical" evidence="10">
    <location>
        <begin position="360"/>
        <end position="379"/>
    </location>
</feature>
<keyword evidence="8 10" id="KW-0472">Membrane</keyword>
<dbReference type="AlphaFoldDB" id="X5MDC9"/>
<evidence type="ECO:0000256" key="3">
    <source>
        <dbReference type="ARBA" id="ARBA00022449"/>
    </source>
</evidence>
<feature type="transmembrane region" description="Helical" evidence="10">
    <location>
        <begin position="199"/>
        <end position="224"/>
    </location>
</feature>
<dbReference type="STRING" id="1458461.BN1012_Phect140"/>
<comment type="subcellular location">
    <subcellularLocation>
        <location evidence="1">Cell inner membrane</location>
        <topology evidence="1">Multi-pass membrane protein</topology>
    </subcellularLocation>
</comment>
<keyword evidence="5 10" id="KW-0812">Transmembrane</keyword>
<dbReference type="Proteomes" id="UP000032160">
    <property type="component" value="Chromosome I"/>
</dbReference>
<dbReference type="PANTHER" id="PTHR43298:SF2">
    <property type="entry name" value="FMN_FAD EXPORTER YEEO-RELATED"/>
    <property type="match status" value="1"/>
</dbReference>
<dbReference type="NCBIfam" id="TIGR00797">
    <property type="entry name" value="matE"/>
    <property type="match status" value="1"/>
</dbReference>
<evidence type="ECO:0000256" key="4">
    <source>
        <dbReference type="ARBA" id="ARBA00022475"/>
    </source>
</evidence>
<feature type="transmembrane region" description="Helical" evidence="10">
    <location>
        <begin position="139"/>
        <end position="160"/>
    </location>
</feature>
<dbReference type="InterPro" id="IPR050222">
    <property type="entry name" value="MATE_MdtK"/>
</dbReference>
<evidence type="ECO:0000256" key="5">
    <source>
        <dbReference type="ARBA" id="ARBA00022692"/>
    </source>
</evidence>
<keyword evidence="4" id="KW-1003">Cell membrane</keyword>
<evidence type="ECO:0000256" key="2">
    <source>
        <dbReference type="ARBA" id="ARBA00022448"/>
    </source>
</evidence>
<proteinExistence type="predicted"/>
<feature type="transmembrane region" description="Helical" evidence="10">
    <location>
        <begin position="61"/>
        <end position="81"/>
    </location>
</feature>
<keyword evidence="6 10" id="KW-1133">Transmembrane helix</keyword>
<evidence type="ECO:0000256" key="9">
    <source>
        <dbReference type="ARBA" id="ARBA00031636"/>
    </source>
</evidence>
<feature type="transmembrane region" description="Helical" evidence="10">
    <location>
        <begin position="425"/>
        <end position="446"/>
    </location>
</feature>
<dbReference type="PATRIC" id="fig|1458461.3.peg.140"/>
<reference evidence="11 12" key="1">
    <citation type="journal article" date="2014" name="Front. Genet.">
        <title>Genome and metabolic network of "Candidatus Phaeomarinobacter ectocarpi" Ec32, a new candidate genus of Alphaproteobacteria frequently associated with brown algae.</title>
        <authorList>
            <person name="Dittami S.M."/>
            <person name="Barbeyron T."/>
            <person name="Boyen C."/>
            <person name="Cambefort J."/>
            <person name="Collet G."/>
            <person name="Delage L."/>
            <person name="Gobet A."/>
            <person name="Groisillier A."/>
            <person name="Leblanc C."/>
            <person name="Michel G."/>
            <person name="Scornet D."/>
            <person name="Siegel A."/>
            <person name="Tapia J.E."/>
            <person name="Tonon T."/>
        </authorList>
    </citation>
    <scope>NUCLEOTIDE SEQUENCE [LARGE SCALE GENOMIC DNA]</scope>
    <source>
        <strain evidence="11 12">Ec32</strain>
    </source>
</reference>
<dbReference type="OrthoDB" id="9780160at2"/>
<feature type="transmembrane region" description="Helical" evidence="10">
    <location>
        <begin position="266"/>
        <end position="286"/>
    </location>
</feature>
<dbReference type="KEGG" id="pect:BN1012_Phect140"/>
<dbReference type="GO" id="GO:0015297">
    <property type="term" value="F:antiporter activity"/>
    <property type="evidence" value="ECO:0007669"/>
    <property type="project" value="UniProtKB-KW"/>
</dbReference>
<keyword evidence="2" id="KW-0813">Transport</keyword>
<dbReference type="PANTHER" id="PTHR43298">
    <property type="entry name" value="MULTIDRUG RESISTANCE PROTEIN NORM-RELATED"/>
    <property type="match status" value="1"/>
</dbReference>
<feature type="transmembrane region" description="Helical" evidence="10">
    <location>
        <begin position="102"/>
        <end position="127"/>
    </location>
</feature>
<feature type="transmembrane region" description="Helical" evidence="10">
    <location>
        <begin position="400"/>
        <end position="419"/>
    </location>
</feature>